<dbReference type="GO" id="GO:0031261">
    <property type="term" value="C:DNA replication preinitiation complex"/>
    <property type="evidence" value="ECO:0007669"/>
    <property type="project" value="TreeGrafter"/>
</dbReference>
<feature type="compositionally biased region" description="Polar residues" evidence="9">
    <location>
        <begin position="158"/>
        <end position="169"/>
    </location>
</feature>
<feature type="compositionally biased region" description="Acidic residues" evidence="9">
    <location>
        <begin position="500"/>
        <end position="512"/>
    </location>
</feature>
<dbReference type="GO" id="GO:0006270">
    <property type="term" value="P:DNA replication initiation"/>
    <property type="evidence" value="ECO:0007669"/>
    <property type="project" value="UniProtKB-UniRule"/>
</dbReference>
<evidence type="ECO:0000256" key="7">
    <source>
        <dbReference type="ARBA" id="ARBA00025253"/>
    </source>
</evidence>
<comment type="caution">
    <text evidence="10">The sequence shown here is derived from an EMBL/GenBank/DDBJ whole genome shotgun (WGS) entry which is preliminary data.</text>
</comment>
<dbReference type="GO" id="GO:0003688">
    <property type="term" value="F:DNA replication origin binding"/>
    <property type="evidence" value="ECO:0007669"/>
    <property type="project" value="TreeGrafter"/>
</dbReference>
<accession>A0AAN7T0Z4</accession>
<feature type="compositionally biased region" description="Polar residues" evidence="9">
    <location>
        <begin position="321"/>
        <end position="345"/>
    </location>
</feature>
<dbReference type="Gene3D" id="1.10.10.1460">
    <property type="match status" value="1"/>
</dbReference>
<dbReference type="PANTHER" id="PTHR28124">
    <property type="entry name" value="DNA REPLICATION REGULATOR SLD2"/>
    <property type="match status" value="1"/>
</dbReference>
<proteinExistence type="inferred from homology"/>
<dbReference type="AlphaFoldDB" id="A0AAN7T0Z4"/>
<feature type="compositionally biased region" description="Polar residues" evidence="9">
    <location>
        <begin position="189"/>
        <end position="200"/>
    </location>
</feature>
<keyword evidence="6 8" id="KW-0131">Cell cycle</keyword>
<comment type="function">
    <text evidence="7 8">Has a role in the initiation of DNA replication. Required at S-phase checkpoint.</text>
</comment>
<organism evidence="10 11">
    <name type="scientific">Lithohypha guttulata</name>
    <dbReference type="NCBI Taxonomy" id="1690604"/>
    <lineage>
        <taxon>Eukaryota</taxon>
        <taxon>Fungi</taxon>
        <taxon>Dikarya</taxon>
        <taxon>Ascomycota</taxon>
        <taxon>Pezizomycotina</taxon>
        <taxon>Eurotiomycetes</taxon>
        <taxon>Chaetothyriomycetidae</taxon>
        <taxon>Chaetothyriales</taxon>
        <taxon>Trichomeriaceae</taxon>
        <taxon>Lithohypha</taxon>
    </lineage>
</organism>
<keyword evidence="5 8" id="KW-0539">Nucleus</keyword>
<feature type="compositionally biased region" description="Acidic residues" evidence="9">
    <location>
        <begin position="477"/>
        <end position="489"/>
    </location>
</feature>
<keyword evidence="4 8" id="KW-0235">DNA replication</keyword>
<dbReference type="EMBL" id="JAVRRJ010000003">
    <property type="protein sequence ID" value="KAK5086811.1"/>
    <property type="molecule type" value="Genomic_DNA"/>
</dbReference>
<evidence type="ECO:0000313" key="10">
    <source>
        <dbReference type="EMBL" id="KAK5086811.1"/>
    </source>
</evidence>
<evidence type="ECO:0000256" key="4">
    <source>
        <dbReference type="ARBA" id="ARBA00022705"/>
    </source>
</evidence>
<feature type="region of interest" description="Disordered" evidence="9">
    <location>
        <begin position="79"/>
        <end position="135"/>
    </location>
</feature>
<feature type="compositionally biased region" description="Basic residues" evidence="9">
    <location>
        <begin position="442"/>
        <end position="456"/>
    </location>
</feature>
<protein>
    <recommendedName>
        <fullName evidence="3 8">DNA replication regulator SLD2</fullName>
    </recommendedName>
</protein>
<dbReference type="PANTHER" id="PTHR28124:SF1">
    <property type="entry name" value="DNA REPLICATION REGULATOR SLD2"/>
    <property type="match status" value="1"/>
</dbReference>
<comment type="subcellular location">
    <subcellularLocation>
        <location evidence="1 8">Nucleus</location>
    </subcellularLocation>
</comment>
<reference evidence="10 11" key="1">
    <citation type="submission" date="2023-08" db="EMBL/GenBank/DDBJ databases">
        <title>Black Yeasts Isolated from many extreme environments.</title>
        <authorList>
            <person name="Coleine C."/>
            <person name="Stajich J.E."/>
            <person name="Selbmann L."/>
        </authorList>
    </citation>
    <scope>NUCLEOTIDE SEQUENCE [LARGE SCALE GENOMIC DNA]</scope>
    <source>
        <strain evidence="10 11">CCFEE 5910</strain>
    </source>
</reference>
<keyword evidence="11" id="KW-1185">Reference proteome</keyword>
<evidence type="ECO:0000313" key="11">
    <source>
        <dbReference type="Proteomes" id="UP001309876"/>
    </source>
</evidence>
<dbReference type="Proteomes" id="UP001309876">
    <property type="component" value="Unassembled WGS sequence"/>
</dbReference>
<gene>
    <name evidence="10" type="ORF">LTR05_003979</name>
</gene>
<dbReference type="GO" id="GO:0000727">
    <property type="term" value="P:double-strand break repair via break-induced replication"/>
    <property type="evidence" value="ECO:0007669"/>
    <property type="project" value="TreeGrafter"/>
</dbReference>
<feature type="region of interest" description="Disordered" evidence="9">
    <location>
        <begin position="158"/>
        <end position="244"/>
    </location>
</feature>
<evidence type="ECO:0000256" key="6">
    <source>
        <dbReference type="ARBA" id="ARBA00023306"/>
    </source>
</evidence>
<dbReference type="InterPro" id="IPR021110">
    <property type="entry name" value="DNA_rep_checkpnt_protein"/>
</dbReference>
<dbReference type="GO" id="GO:1902977">
    <property type="term" value="P:mitotic DNA replication preinitiation complex assembly"/>
    <property type="evidence" value="ECO:0007669"/>
    <property type="project" value="TreeGrafter"/>
</dbReference>
<dbReference type="GO" id="GO:0003697">
    <property type="term" value="F:single-stranded DNA binding"/>
    <property type="evidence" value="ECO:0007669"/>
    <property type="project" value="TreeGrafter"/>
</dbReference>
<feature type="compositionally biased region" description="Polar residues" evidence="9">
    <location>
        <begin position="556"/>
        <end position="565"/>
    </location>
</feature>
<evidence type="ECO:0000256" key="8">
    <source>
        <dbReference type="RuleBase" id="RU367067"/>
    </source>
</evidence>
<feature type="region of interest" description="Disordered" evidence="9">
    <location>
        <begin position="400"/>
        <end position="589"/>
    </location>
</feature>
<evidence type="ECO:0000256" key="3">
    <source>
        <dbReference type="ARBA" id="ARBA00018363"/>
    </source>
</evidence>
<sequence>MDIAPSLLDTPRKTNLQCQSAELRLALKDYERTFTEQYGRKPKNADIRNDAVVAAKYKHYQRVQDVLAGKLAYEKLVEVKSKKSKSRTATHSRQDSGCDIGSSPRRNLQSTPRKRRGSNDGEEEYGTPQPRVLYAIGPTPHRDGKVLGLFDLLQQSASKHSLSATPSSSARKRKIEELYLDTPLRPETTRSPLKTIQTPSGGRKKHDATQKQGDLLDYLSGTPQKDSSREHRFGKHSRTPVSEGKKFHLNQFFATPSTRRFLFAKEQSTPEAARKTPLRDSVLGQGMTPHREPDAKAMDVTPAYLKRSTSFKDRLLGVSASRPSSSNVLSNTNENRRSTGLNSGPPTLRHFRSSTNNVLKHLESEPPSFHNIHHPASEDADLEDHDDELDALRDLENDSATNVLVDDSQLPDHFDFGSDMDELDAPPKQEKDDVLAQQAIKPYKKKGQKRTTRRANIRPVPVVQGNLSVEPKFVAVEDSDDDEDDEAVEETQLRDGDKFNDDDDDVFEQYDSDDVHVPNGNSGKLKSGKKDGKSKDAQRTGTIGKKRKKQAGMINPNAQSHTNYRSLKIKNKNSKAKGAGSGRFRRSRK</sequence>
<evidence type="ECO:0000256" key="9">
    <source>
        <dbReference type="SAM" id="MobiDB-lite"/>
    </source>
</evidence>
<feature type="region of interest" description="Disordered" evidence="9">
    <location>
        <begin position="319"/>
        <end position="352"/>
    </location>
</feature>
<comment type="similarity">
    <text evidence="2 8">Belongs to the SLD2 family.</text>
</comment>
<feature type="compositionally biased region" description="Basic and acidic residues" evidence="9">
    <location>
        <begin position="425"/>
        <end position="434"/>
    </location>
</feature>
<name>A0AAN7T0Z4_9EURO</name>
<evidence type="ECO:0000256" key="2">
    <source>
        <dbReference type="ARBA" id="ARBA00007276"/>
    </source>
</evidence>
<dbReference type="Pfam" id="PF11719">
    <property type="entry name" value="Drc1-Sld2"/>
    <property type="match status" value="1"/>
</dbReference>
<evidence type="ECO:0000256" key="1">
    <source>
        <dbReference type="ARBA" id="ARBA00004123"/>
    </source>
</evidence>
<dbReference type="InterPro" id="IPR040203">
    <property type="entry name" value="Sld2"/>
</dbReference>
<evidence type="ECO:0000256" key="5">
    <source>
        <dbReference type="ARBA" id="ARBA00023242"/>
    </source>
</evidence>
<feature type="compositionally biased region" description="Basic and acidic residues" evidence="9">
    <location>
        <begin position="528"/>
        <end position="538"/>
    </location>
</feature>